<evidence type="ECO:0000259" key="13">
    <source>
        <dbReference type="Pfam" id="PF07715"/>
    </source>
</evidence>
<dbReference type="GO" id="GO:0009279">
    <property type="term" value="C:cell outer membrane"/>
    <property type="evidence" value="ECO:0007669"/>
    <property type="project" value="UniProtKB-SubCell"/>
</dbReference>
<dbReference type="PANTHER" id="PTHR32552:SF74">
    <property type="entry name" value="HYDROXAMATE SIDEROPHORE RECEPTOR FHUE"/>
    <property type="match status" value="1"/>
</dbReference>
<dbReference type="CDD" id="cd01347">
    <property type="entry name" value="ligand_gated_channel"/>
    <property type="match status" value="1"/>
</dbReference>
<evidence type="ECO:0000256" key="6">
    <source>
        <dbReference type="ARBA" id="ARBA00023077"/>
    </source>
</evidence>
<dbReference type="GO" id="GO:0015344">
    <property type="term" value="F:siderophore uptake transmembrane transporter activity"/>
    <property type="evidence" value="ECO:0007669"/>
    <property type="project" value="TreeGrafter"/>
</dbReference>
<evidence type="ECO:0000256" key="5">
    <source>
        <dbReference type="ARBA" id="ARBA00022692"/>
    </source>
</evidence>
<comment type="subcellular location">
    <subcellularLocation>
        <location evidence="1 10">Cell outer membrane</location>
        <topology evidence="1 10">Multi-pass membrane protein</topology>
    </subcellularLocation>
</comment>
<accession>A0A917F3G6</accession>
<evidence type="ECO:0000256" key="10">
    <source>
        <dbReference type="PROSITE-ProRule" id="PRU01360"/>
    </source>
</evidence>
<evidence type="ECO:0000256" key="7">
    <source>
        <dbReference type="ARBA" id="ARBA00023136"/>
    </source>
</evidence>
<dbReference type="Gene3D" id="2.170.130.10">
    <property type="entry name" value="TonB-dependent receptor, plug domain"/>
    <property type="match status" value="1"/>
</dbReference>
<sequence>MRAALLASSALATACLMDASVHPLRAQENTVTLDTVNVQGEAANWAVLTEGRDSYTAAVTTTGTGGPTAWKEIPQSITTVTSQRIQDQNLSQLDDAMRKTTGMVVLTNDQGRSSIVSRGYEIDQMLVNGLYAPLSSIYGTQPDLAIFDRVDVLKGPAGLFYGGAAIGGGPGGVINGVLKPATSNYTLNGDLTYGSWDFTRAEVDAGGKLNEAGTVRARIVGAFQSKDGFLPNNDNQVWVGYGTLAFDITDNTTLSLYAWHQERDVQPFNGLPGINLGGGVGQLLNVSRSTYVGATWNDFHNESTDYLAELVHRLDNGGEAKISARYSDRYVDYRYAFGASAISTAPATYGNFSMQYTAAKYWETSLAADAHISTPFELFGQSHNLTVGADYRQVETSLFAPTSTSLTGTYNINNFNIYSVPNPTTLYNRDTETDPSQWGLYSQLKINPLDQLHVLLGGRLSWYDNTSTVTTANTSSGARTVTNTPIGIDGKFTPYAGLVVDLTPNVSAYGSYTGIFVPQTELDASGNTLDPREGYQYEVGLKGTFLDGALNTSAALFLIHDNNRALATNVASVYVPAGEVEVQGAEFEVSGKLAPGWEVYAGYTYTDTKYLTASASQVNTAFSTYTPKDNLNIWTKYEFQNPTLRNAWIAGGVKAVSSFYVTNAGVTMTQGAYQVWDAQLGYKFNDHLKASFTVTNLFDEVYYSRVGSTALFNFYGEPRAFWLKVSGTY</sequence>
<dbReference type="PROSITE" id="PS51257">
    <property type="entry name" value="PROKAR_LIPOPROTEIN"/>
    <property type="match status" value="1"/>
</dbReference>
<reference evidence="14" key="1">
    <citation type="journal article" date="2014" name="Int. J. Syst. Evol. Microbiol.">
        <title>Complete genome sequence of Corynebacterium casei LMG S-19264T (=DSM 44701T), isolated from a smear-ripened cheese.</title>
        <authorList>
            <consortium name="US DOE Joint Genome Institute (JGI-PGF)"/>
            <person name="Walter F."/>
            <person name="Albersmeier A."/>
            <person name="Kalinowski J."/>
            <person name="Ruckert C."/>
        </authorList>
    </citation>
    <scope>NUCLEOTIDE SEQUENCE</scope>
    <source>
        <strain evidence="14">CCM 7897</strain>
    </source>
</reference>
<dbReference type="EMBL" id="BMCT01000001">
    <property type="protein sequence ID" value="GGF49270.1"/>
    <property type="molecule type" value="Genomic_DNA"/>
</dbReference>
<evidence type="ECO:0000313" key="14">
    <source>
        <dbReference type="EMBL" id="GGF49270.1"/>
    </source>
</evidence>
<evidence type="ECO:0000256" key="1">
    <source>
        <dbReference type="ARBA" id="ARBA00004571"/>
    </source>
</evidence>
<dbReference type="NCBIfam" id="TIGR01783">
    <property type="entry name" value="TonB-siderophor"/>
    <property type="match status" value="1"/>
</dbReference>
<comment type="similarity">
    <text evidence="2 10 11">Belongs to the TonB-dependent receptor family.</text>
</comment>
<evidence type="ECO:0000313" key="15">
    <source>
        <dbReference type="Proteomes" id="UP000606044"/>
    </source>
</evidence>
<evidence type="ECO:0000256" key="9">
    <source>
        <dbReference type="ARBA" id="ARBA00023237"/>
    </source>
</evidence>
<gene>
    <name evidence="14" type="ORF">GCM10007301_05620</name>
</gene>
<keyword evidence="4 10" id="KW-1134">Transmembrane beta strand</keyword>
<dbReference type="GO" id="GO:0038023">
    <property type="term" value="F:signaling receptor activity"/>
    <property type="evidence" value="ECO:0007669"/>
    <property type="project" value="InterPro"/>
</dbReference>
<name>A0A917F3G6_9HYPH</name>
<evidence type="ECO:0000256" key="8">
    <source>
        <dbReference type="ARBA" id="ARBA00023170"/>
    </source>
</evidence>
<reference evidence="14" key="2">
    <citation type="submission" date="2020-09" db="EMBL/GenBank/DDBJ databases">
        <authorList>
            <person name="Sun Q."/>
            <person name="Sedlacek I."/>
        </authorList>
    </citation>
    <scope>NUCLEOTIDE SEQUENCE</scope>
    <source>
        <strain evidence="14">CCM 7897</strain>
    </source>
</reference>
<organism evidence="14 15">
    <name type="scientific">Azorhizobium oxalatiphilum</name>
    <dbReference type="NCBI Taxonomy" id="980631"/>
    <lineage>
        <taxon>Bacteria</taxon>
        <taxon>Pseudomonadati</taxon>
        <taxon>Pseudomonadota</taxon>
        <taxon>Alphaproteobacteria</taxon>
        <taxon>Hyphomicrobiales</taxon>
        <taxon>Xanthobacteraceae</taxon>
        <taxon>Azorhizobium</taxon>
    </lineage>
</organism>
<dbReference type="InterPro" id="IPR012910">
    <property type="entry name" value="Plug_dom"/>
</dbReference>
<feature type="domain" description="TonB-dependent receptor-like beta-barrel" evidence="12">
    <location>
        <begin position="250"/>
        <end position="697"/>
    </location>
</feature>
<dbReference type="InterPro" id="IPR037066">
    <property type="entry name" value="Plug_dom_sf"/>
</dbReference>
<keyword evidence="7 10" id="KW-0472">Membrane</keyword>
<dbReference type="InterPro" id="IPR039426">
    <property type="entry name" value="TonB-dep_rcpt-like"/>
</dbReference>
<dbReference type="Pfam" id="PF07715">
    <property type="entry name" value="Plug"/>
    <property type="match status" value="1"/>
</dbReference>
<feature type="domain" description="TonB-dependent receptor plug" evidence="13">
    <location>
        <begin position="71"/>
        <end position="168"/>
    </location>
</feature>
<proteinExistence type="inferred from homology"/>
<dbReference type="PROSITE" id="PS52016">
    <property type="entry name" value="TONB_DEPENDENT_REC_3"/>
    <property type="match status" value="1"/>
</dbReference>
<dbReference type="InterPro" id="IPR000531">
    <property type="entry name" value="Beta-barrel_TonB"/>
</dbReference>
<dbReference type="AlphaFoldDB" id="A0A917F3G6"/>
<comment type="caution">
    <text evidence="14">The sequence shown here is derived from an EMBL/GenBank/DDBJ whole genome shotgun (WGS) entry which is preliminary data.</text>
</comment>
<protein>
    <submittedName>
        <fullName evidence="14">TonB-dependent receptor</fullName>
    </submittedName>
</protein>
<dbReference type="GO" id="GO:0015891">
    <property type="term" value="P:siderophore transport"/>
    <property type="evidence" value="ECO:0007669"/>
    <property type="project" value="InterPro"/>
</dbReference>
<evidence type="ECO:0000256" key="2">
    <source>
        <dbReference type="ARBA" id="ARBA00009810"/>
    </source>
</evidence>
<dbReference type="Gene3D" id="2.40.170.20">
    <property type="entry name" value="TonB-dependent receptor, beta-barrel domain"/>
    <property type="match status" value="1"/>
</dbReference>
<dbReference type="Proteomes" id="UP000606044">
    <property type="component" value="Unassembled WGS sequence"/>
</dbReference>
<evidence type="ECO:0000259" key="12">
    <source>
        <dbReference type="Pfam" id="PF00593"/>
    </source>
</evidence>
<keyword evidence="6 11" id="KW-0798">TonB box</keyword>
<evidence type="ECO:0000256" key="3">
    <source>
        <dbReference type="ARBA" id="ARBA00022448"/>
    </source>
</evidence>
<dbReference type="InterPro" id="IPR010105">
    <property type="entry name" value="TonB_sidphr_rcpt"/>
</dbReference>
<dbReference type="SUPFAM" id="SSF56935">
    <property type="entry name" value="Porins"/>
    <property type="match status" value="1"/>
</dbReference>
<keyword evidence="9 10" id="KW-0998">Cell outer membrane</keyword>
<keyword evidence="3 10" id="KW-0813">Transport</keyword>
<dbReference type="PANTHER" id="PTHR32552">
    <property type="entry name" value="FERRICHROME IRON RECEPTOR-RELATED"/>
    <property type="match status" value="1"/>
</dbReference>
<keyword evidence="15" id="KW-1185">Reference proteome</keyword>
<dbReference type="InterPro" id="IPR036942">
    <property type="entry name" value="Beta-barrel_TonB_sf"/>
</dbReference>
<evidence type="ECO:0000256" key="4">
    <source>
        <dbReference type="ARBA" id="ARBA00022452"/>
    </source>
</evidence>
<keyword evidence="5 10" id="KW-0812">Transmembrane</keyword>
<dbReference type="Pfam" id="PF00593">
    <property type="entry name" value="TonB_dep_Rec_b-barrel"/>
    <property type="match status" value="1"/>
</dbReference>
<keyword evidence="8 14" id="KW-0675">Receptor</keyword>
<evidence type="ECO:0000256" key="11">
    <source>
        <dbReference type="RuleBase" id="RU003357"/>
    </source>
</evidence>